<sequence length="122" mass="13462">MLKNENLCVSNVTRTVDRDGGVEVYLNGRKATRVALHEVSFNAEAVRLIGAGILTLSREFGLPIPIIKKAMAGNLFIVPPSESLYFLFQIEELEADMHVAIPPMYWRFAAPVGMVAELARCA</sequence>
<accession>A0A0W8G6H9</accession>
<reference evidence="1" key="1">
    <citation type="journal article" date="2015" name="Proc. Natl. Acad. Sci. U.S.A.">
        <title>Networks of energetic and metabolic interactions define dynamics in microbial communities.</title>
        <authorList>
            <person name="Embree M."/>
            <person name="Liu J.K."/>
            <person name="Al-Bassam M.M."/>
            <person name="Zengler K."/>
        </authorList>
    </citation>
    <scope>NUCLEOTIDE SEQUENCE</scope>
</reference>
<organism evidence="1">
    <name type="scientific">hydrocarbon metagenome</name>
    <dbReference type="NCBI Taxonomy" id="938273"/>
    <lineage>
        <taxon>unclassified sequences</taxon>
        <taxon>metagenomes</taxon>
        <taxon>ecological metagenomes</taxon>
    </lineage>
</organism>
<comment type="caution">
    <text evidence="1">The sequence shown here is derived from an EMBL/GenBank/DDBJ whole genome shotgun (WGS) entry which is preliminary data.</text>
</comment>
<proteinExistence type="predicted"/>
<dbReference type="AlphaFoldDB" id="A0A0W8G6H9"/>
<name>A0A0W8G6H9_9ZZZZ</name>
<dbReference type="EMBL" id="LNQE01000184">
    <property type="protein sequence ID" value="KUG28743.1"/>
    <property type="molecule type" value="Genomic_DNA"/>
</dbReference>
<gene>
    <name evidence="1" type="ORF">ASZ90_001376</name>
</gene>
<protein>
    <submittedName>
        <fullName evidence="1">Uncharacterized protein</fullName>
    </submittedName>
</protein>
<evidence type="ECO:0000313" key="1">
    <source>
        <dbReference type="EMBL" id="KUG28743.1"/>
    </source>
</evidence>